<feature type="repeat" description="ANK" evidence="3">
    <location>
        <begin position="135"/>
        <end position="164"/>
    </location>
</feature>
<evidence type="ECO:0000256" key="2">
    <source>
        <dbReference type="ARBA" id="ARBA00023043"/>
    </source>
</evidence>
<dbReference type="PANTHER" id="PTHR24189">
    <property type="entry name" value="MYOTROPHIN"/>
    <property type="match status" value="1"/>
</dbReference>
<feature type="repeat" description="ANK" evidence="3">
    <location>
        <begin position="29"/>
        <end position="57"/>
    </location>
</feature>
<dbReference type="PANTHER" id="PTHR24189:SF50">
    <property type="entry name" value="ANKYRIN REPEAT AND SOCS BOX PROTEIN 2"/>
    <property type="match status" value="1"/>
</dbReference>
<evidence type="ECO:0000313" key="4">
    <source>
        <dbReference type="EMBL" id="KAF6824119.1"/>
    </source>
</evidence>
<evidence type="ECO:0008006" key="6">
    <source>
        <dbReference type="Google" id="ProtNLM"/>
    </source>
</evidence>
<gene>
    <name evidence="4" type="ORF">CMUS01_10389</name>
</gene>
<proteinExistence type="predicted"/>
<accession>A0A8H6N8H0</accession>
<evidence type="ECO:0000313" key="5">
    <source>
        <dbReference type="Proteomes" id="UP000639643"/>
    </source>
</evidence>
<dbReference type="InterPro" id="IPR036770">
    <property type="entry name" value="Ankyrin_rpt-contain_sf"/>
</dbReference>
<evidence type="ECO:0000256" key="1">
    <source>
        <dbReference type="ARBA" id="ARBA00022737"/>
    </source>
</evidence>
<dbReference type="EMBL" id="WIGM01000478">
    <property type="protein sequence ID" value="KAF6824119.1"/>
    <property type="molecule type" value="Genomic_DNA"/>
</dbReference>
<dbReference type="Proteomes" id="UP000639643">
    <property type="component" value="Unassembled WGS sequence"/>
</dbReference>
<feature type="repeat" description="ANK" evidence="3">
    <location>
        <begin position="63"/>
        <end position="95"/>
    </location>
</feature>
<dbReference type="Pfam" id="PF00023">
    <property type="entry name" value="Ank"/>
    <property type="match status" value="1"/>
</dbReference>
<protein>
    <recommendedName>
        <fullName evidence="6">Pfs domain-containing protein</fullName>
    </recommendedName>
</protein>
<dbReference type="PROSITE" id="PS50297">
    <property type="entry name" value="ANK_REP_REGION"/>
    <property type="match status" value="2"/>
</dbReference>
<evidence type="ECO:0000256" key="3">
    <source>
        <dbReference type="PROSITE-ProRule" id="PRU00023"/>
    </source>
</evidence>
<feature type="repeat" description="ANK" evidence="3">
    <location>
        <begin position="100"/>
        <end position="129"/>
    </location>
</feature>
<dbReference type="SMART" id="SM00248">
    <property type="entry name" value="ANK"/>
    <property type="match status" value="6"/>
</dbReference>
<feature type="repeat" description="ANK" evidence="3">
    <location>
        <begin position="1"/>
        <end position="29"/>
    </location>
</feature>
<dbReference type="Pfam" id="PF12796">
    <property type="entry name" value="Ank_2"/>
    <property type="match status" value="1"/>
</dbReference>
<organism evidence="4 5">
    <name type="scientific">Colletotrichum musicola</name>
    <dbReference type="NCBI Taxonomy" id="2175873"/>
    <lineage>
        <taxon>Eukaryota</taxon>
        <taxon>Fungi</taxon>
        <taxon>Dikarya</taxon>
        <taxon>Ascomycota</taxon>
        <taxon>Pezizomycotina</taxon>
        <taxon>Sordariomycetes</taxon>
        <taxon>Hypocreomycetidae</taxon>
        <taxon>Glomerellales</taxon>
        <taxon>Glomerellaceae</taxon>
        <taxon>Colletotrichum</taxon>
        <taxon>Colletotrichum orchidearum species complex</taxon>
    </lineage>
</organism>
<sequence>MLQAASTRGHLDVVRLLLARGADPNIHHGLRTALMAAVEFVHTDIVELLLDNGADINLGVPRLYATALQTACGYAHVGLVRHLLRRGADVNAPGDFCGHALMVASTEGASEEIIRMLIEEGAEVDAMSPGAMYGTALFGAASYGHEAIVELLESKGADMDLYTTGLLASGTAVTAAFERGRLGVQRVLTRGMTGCDERSATYLAGASATGQVELVRFILDKITEADKMRSESEPALQMAPISTFLLLKAFAMDRPAWSDHPALKIALEEATSNAHEDIERMLFNYALNGGSERIDFMASDAKVDTITEKVLLLKQILLVIRADTCERTYLNSSHCGISFAAEAPPSCLFSLSIPALSQTGPLS</sequence>
<dbReference type="InterPro" id="IPR002110">
    <property type="entry name" value="Ankyrin_rpt"/>
</dbReference>
<dbReference type="InterPro" id="IPR050745">
    <property type="entry name" value="Multifunctional_regulatory"/>
</dbReference>
<dbReference type="Gene3D" id="1.25.40.20">
    <property type="entry name" value="Ankyrin repeat-containing domain"/>
    <property type="match status" value="2"/>
</dbReference>
<dbReference type="OrthoDB" id="539213at2759"/>
<name>A0A8H6N8H0_9PEZI</name>
<keyword evidence="1" id="KW-0677">Repeat</keyword>
<keyword evidence="2 3" id="KW-0040">ANK repeat</keyword>
<comment type="caution">
    <text evidence="4">The sequence shown here is derived from an EMBL/GenBank/DDBJ whole genome shotgun (WGS) entry which is preliminary data.</text>
</comment>
<dbReference type="PROSITE" id="PS50088">
    <property type="entry name" value="ANK_REPEAT"/>
    <property type="match status" value="5"/>
</dbReference>
<dbReference type="AlphaFoldDB" id="A0A8H6N8H0"/>
<reference evidence="4" key="1">
    <citation type="journal article" date="2020" name="Phytopathology">
        <title>Genome Sequence Resources of Colletotrichum truncatum, C. plurivorum, C. musicola, and C. sojae: Four Species Pathogenic to Soybean (Glycine max).</title>
        <authorList>
            <person name="Rogerio F."/>
            <person name="Boufleur T.R."/>
            <person name="Ciampi-Guillardi M."/>
            <person name="Sukno S.A."/>
            <person name="Thon M.R."/>
            <person name="Massola Junior N.S."/>
            <person name="Baroncelli R."/>
        </authorList>
    </citation>
    <scope>NUCLEOTIDE SEQUENCE</scope>
    <source>
        <strain evidence="4">LFN0074</strain>
    </source>
</reference>
<keyword evidence="5" id="KW-1185">Reference proteome</keyword>
<dbReference type="SUPFAM" id="SSF48403">
    <property type="entry name" value="Ankyrin repeat"/>
    <property type="match status" value="1"/>
</dbReference>